<dbReference type="SUPFAM" id="SSF54665">
    <property type="entry name" value="CO dehydrogenase molybdoprotein N-domain-like"/>
    <property type="match status" value="1"/>
</dbReference>
<dbReference type="GO" id="GO:0051537">
    <property type="term" value="F:2 iron, 2 sulfur cluster binding"/>
    <property type="evidence" value="ECO:0007669"/>
    <property type="project" value="UniProtKB-KW"/>
</dbReference>
<dbReference type="InterPro" id="IPR036856">
    <property type="entry name" value="Ald_Oxase/Xan_DH_a/b_sf"/>
</dbReference>
<keyword evidence="5" id="KW-0285">Flavoprotein</keyword>
<comment type="caution">
    <text evidence="14">The sequence shown here is derived from an EMBL/GenBank/DDBJ whole genome shotgun (WGS) entry which is preliminary data.</text>
</comment>
<accession>A0A2G8LET3</accession>
<evidence type="ECO:0000256" key="6">
    <source>
        <dbReference type="ARBA" id="ARBA00022714"/>
    </source>
</evidence>
<comment type="similarity">
    <text evidence="3">Belongs to the xanthine dehydrogenase family.</text>
</comment>
<keyword evidence="15" id="KW-1185">Reference proteome</keyword>
<dbReference type="Pfam" id="PF02738">
    <property type="entry name" value="MoCoBD_1"/>
    <property type="match status" value="1"/>
</dbReference>
<comment type="cofactor">
    <cofactor evidence="2">
        <name>FAD</name>
        <dbReference type="ChEBI" id="CHEBI:57692"/>
    </cofactor>
</comment>
<dbReference type="Gene3D" id="3.90.1170.50">
    <property type="entry name" value="Aldehyde oxidase/xanthine dehydrogenase, a/b hammerhead"/>
    <property type="match status" value="1"/>
</dbReference>
<dbReference type="InterPro" id="IPR016166">
    <property type="entry name" value="FAD-bd_PCMH"/>
</dbReference>
<dbReference type="Pfam" id="PF20256">
    <property type="entry name" value="MoCoBD_2"/>
    <property type="match status" value="1"/>
</dbReference>
<dbReference type="Pfam" id="PF00941">
    <property type="entry name" value="FAD_binding_5"/>
    <property type="match status" value="1"/>
</dbReference>
<dbReference type="EMBL" id="MRZV01000103">
    <property type="protein sequence ID" value="PIK58753.1"/>
    <property type="molecule type" value="Genomic_DNA"/>
</dbReference>
<evidence type="ECO:0000259" key="13">
    <source>
        <dbReference type="PROSITE" id="PS51387"/>
    </source>
</evidence>
<dbReference type="InterPro" id="IPR036683">
    <property type="entry name" value="CO_DH_flav_C_dom_sf"/>
</dbReference>
<evidence type="ECO:0000256" key="3">
    <source>
        <dbReference type="ARBA" id="ARBA00006849"/>
    </source>
</evidence>
<proteinExistence type="inferred from homology"/>
<dbReference type="Pfam" id="PF03450">
    <property type="entry name" value="CO_deh_flav_C"/>
    <property type="match status" value="1"/>
</dbReference>
<feature type="domain" description="FAD-binding PCMH-type" evidence="13">
    <location>
        <begin position="95"/>
        <end position="183"/>
    </location>
</feature>
<dbReference type="FunFam" id="3.90.1170.50:FF:000001">
    <property type="entry name" value="Aldehyde oxidase 1"/>
    <property type="match status" value="1"/>
</dbReference>
<sequence length="874" mass="96078">MKWMQEKQIVCIKQNLHRKKNRLKGIEDSPQTASRTLKKLTFCCLQVKLSACRYKVQTVMKRDTLLSLAGPEMSIAVSFVHCAVGIDRSYSKATVLHAIKEMLSWFAGTQIRNVASVGGNIMSASPVSDLTTLFMASGATLHVASIKGSRTLALDDKFLIGQRKTAVRPNEVLIGVHVPFTKKNEFFYSFKQSRRKEDPVAVVKAGMMVAFKENTNVVSAIRIAFAGVAETVKLAQRTMSELVGKAWTDDLLTLANKKLLEDYPLTPEAAGGMTKYRHSLVLGFFFKFYLRVLMSLNNTKLQIMSDIQPIPETWHSAVDGLSRSSYKSTQLFQEVPSSQSNMDPVGRPIVTISSLQQATGEARYLDDIPEVKGTLYLALVQSRSPHGIIRSIDFEAALSVEGVVDVVTAKDVPGRNTFGILSEDEEMFATEKVHCIGQTVAGVLAKDEDTARRAAKLVKVEYEEPRNQSHYQGSHCKGNILGEPVIITSGDPDNGLEKSDHVIEGEIAVGAQEHFYMETQRCTVLPQGEHDESRLSINQCLSPVQAAIVSALGIPSNRVVCKSKRVGGAFGGKAYRSTPYAAITAVAAVKVGSPVRLILDRHEDMSSSGTRHPYLVKYKVGFTDHGRLTAVDVTYYANIGFVLDISPSVMITSLLKFENAYKIPNVRVTGIFCRTNIPSCTAFRAFGAPQAMIATETWMNDIARICGISPEKVRELNFYKEGDATHHSQVLHGVTLSRCWEQCLTQSNFAIRRISVDNFNKDNRWKKRGLAIVPVKYGIAYIGLVKFMNQGGACVHIYKDGAVLLSHGGIEIGQGMYTKMHQVASRTLGIPMDKFHTIDTATDKVPNTSGTAASTGTDLNGMAVKVSNNCFCFN</sequence>
<dbReference type="InterPro" id="IPR005107">
    <property type="entry name" value="CO_DH_flav_C"/>
</dbReference>
<evidence type="ECO:0000313" key="15">
    <source>
        <dbReference type="Proteomes" id="UP000230750"/>
    </source>
</evidence>
<dbReference type="SMART" id="SM01092">
    <property type="entry name" value="CO_deh_flav_C"/>
    <property type="match status" value="1"/>
</dbReference>
<reference evidence="14 15" key="1">
    <citation type="journal article" date="2017" name="PLoS Biol.">
        <title>The sea cucumber genome provides insights into morphological evolution and visceral regeneration.</title>
        <authorList>
            <person name="Zhang X."/>
            <person name="Sun L."/>
            <person name="Yuan J."/>
            <person name="Sun Y."/>
            <person name="Gao Y."/>
            <person name="Zhang L."/>
            <person name="Li S."/>
            <person name="Dai H."/>
            <person name="Hamel J.F."/>
            <person name="Liu C."/>
            <person name="Yu Y."/>
            <person name="Liu S."/>
            <person name="Lin W."/>
            <person name="Guo K."/>
            <person name="Jin S."/>
            <person name="Xu P."/>
            <person name="Storey K.B."/>
            <person name="Huan P."/>
            <person name="Zhang T."/>
            <person name="Zhou Y."/>
            <person name="Zhang J."/>
            <person name="Lin C."/>
            <person name="Li X."/>
            <person name="Xing L."/>
            <person name="Huo D."/>
            <person name="Sun M."/>
            <person name="Wang L."/>
            <person name="Mercier A."/>
            <person name="Li F."/>
            <person name="Yang H."/>
            <person name="Xiang J."/>
        </authorList>
    </citation>
    <scope>NUCLEOTIDE SEQUENCE [LARGE SCALE GENOMIC DNA]</scope>
    <source>
        <strain evidence="14">Shaxun</strain>
        <tissue evidence="14">Muscle</tissue>
    </source>
</reference>
<evidence type="ECO:0000256" key="8">
    <source>
        <dbReference type="ARBA" id="ARBA00022827"/>
    </source>
</evidence>
<keyword evidence="7" id="KW-0479">Metal-binding</keyword>
<evidence type="ECO:0000256" key="7">
    <source>
        <dbReference type="ARBA" id="ARBA00022723"/>
    </source>
</evidence>
<dbReference type="InterPro" id="IPR002346">
    <property type="entry name" value="Mopterin_DH_FAD-bd"/>
</dbReference>
<dbReference type="SMART" id="SM01008">
    <property type="entry name" value="Ald_Xan_dh_C"/>
    <property type="match status" value="1"/>
</dbReference>
<evidence type="ECO:0000256" key="10">
    <source>
        <dbReference type="ARBA" id="ARBA00023004"/>
    </source>
</evidence>
<dbReference type="InterPro" id="IPR037165">
    <property type="entry name" value="AldOxase/xan_DH_Mopterin-bd_sf"/>
</dbReference>
<dbReference type="OrthoDB" id="8300278at2759"/>
<dbReference type="Proteomes" id="UP000230750">
    <property type="component" value="Unassembled WGS sequence"/>
</dbReference>
<dbReference type="InterPro" id="IPR016169">
    <property type="entry name" value="FAD-bd_PCMH_sub2"/>
</dbReference>
<dbReference type="STRING" id="307972.A0A2G8LET3"/>
<dbReference type="PANTHER" id="PTHR45444">
    <property type="entry name" value="XANTHINE DEHYDROGENASE"/>
    <property type="match status" value="1"/>
</dbReference>
<dbReference type="AlphaFoldDB" id="A0A2G8LET3"/>
<dbReference type="GO" id="GO:0071949">
    <property type="term" value="F:FAD binding"/>
    <property type="evidence" value="ECO:0007669"/>
    <property type="project" value="InterPro"/>
</dbReference>
<dbReference type="InterPro" id="IPR000674">
    <property type="entry name" value="Ald_Oxase/Xan_DH_a/b"/>
</dbReference>
<evidence type="ECO:0000256" key="4">
    <source>
        <dbReference type="ARBA" id="ARBA00022505"/>
    </source>
</evidence>
<dbReference type="InterPro" id="IPR046867">
    <property type="entry name" value="AldOxase/xan_DH_MoCoBD2"/>
</dbReference>
<dbReference type="Pfam" id="PF01315">
    <property type="entry name" value="Ald_Xan_dh_C"/>
    <property type="match status" value="1"/>
</dbReference>
<dbReference type="InterPro" id="IPR016208">
    <property type="entry name" value="Ald_Oxase/xanthine_DH-like"/>
</dbReference>
<protein>
    <submittedName>
        <fullName evidence="14">Putative xanthine dehydrogenase/oxidase isoform X1</fullName>
    </submittedName>
</protein>
<organism evidence="14 15">
    <name type="scientific">Stichopus japonicus</name>
    <name type="common">Sea cucumber</name>
    <dbReference type="NCBI Taxonomy" id="307972"/>
    <lineage>
        <taxon>Eukaryota</taxon>
        <taxon>Metazoa</taxon>
        <taxon>Echinodermata</taxon>
        <taxon>Eleutherozoa</taxon>
        <taxon>Echinozoa</taxon>
        <taxon>Holothuroidea</taxon>
        <taxon>Aspidochirotacea</taxon>
        <taxon>Aspidochirotida</taxon>
        <taxon>Stichopodidae</taxon>
        <taxon>Apostichopus</taxon>
    </lineage>
</organism>
<evidence type="ECO:0000256" key="11">
    <source>
        <dbReference type="ARBA" id="ARBA00023014"/>
    </source>
</evidence>
<evidence type="ECO:0000256" key="1">
    <source>
        <dbReference type="ARBA" id="ARBA00001924"/>
    </source>
</evidence>
<dbReference type="Gene3D" id="3.30.365.10">
    <property type="entry name" value="Aldehyde oxidase/xanthine dehydrogenase, molybdopterin binding domain"/>
    <property type="match status" value="4"/>
</dbReference>
<comment type="cofactor">
    <cofactor evidence="1">
        <name>Mo-molybdopterin</name>
        <dbReference type="ChEBI" id="CHEBI:71302"/>
    </cofactor>
</comment>
<dbReference type="SUPFAM" id="SSF56003">
    <property type="entry name" value="Molybdenum cofactor-binding domain"/>
    <property type="match status" value="1"/>
</dbReference>
<dbReference type="FunFam" id="3.30.465.10:FF:000004">
    <property type="entry name" value="Xanthine dehydrogenase/oxidase"/>
    <property type="match status" value="1"/>
</dbReference>
<name>A0A2G8LET3_STIJA</name>
<dbReference type="InterPro" id="IPR036318">
    <property type="entry name" value="FAD-bd_PCMH-like_sf"/>
</dbReference>
<dbReference type="Gene3D" id="3.30.465.10">
    <property type="match status" value="1"/>
</dbReference>
<evidence type="ECO:0000256" key="2">
    <source>
        <dbReference type="ARBA" id="ARBA00001974"/>
    </source>
</evidence>
<evidence type="ECO:0000313" key="14">
    <source>
        <dbReference type="EMBL" id="PIK58753.1"/>
    </source>
</evidence>
<dbReference type="FunFam" id="3.30.365.10:FF:000003">
    <property type="entry name" value="Aldehyde oxidase 1"/>
    <property type="match status" value="1"/>
</dbReference>
<keyword evidence="8" id="KW-0274">FAD</keyword>
<dbReference type="InterPro" id="IPR008274">
    <property type="entry name" value="AldOxase/xan_DH_MoCoBD1"/>
</dbReference>
<dbReference type="FunFam" id="3.30.365.10:FF:000002">
    <property type="entry name" value="Xanthine dehydrogenase oxidase"/>
    <property type="match status" value="1"/>
</dbReference>
<dbReference type="SUPFAM" id="SSF55447">
    <property type="entry name" value="CO dehydrogenase flavoprotein C-terminal domain-like"/>
    <property type="match status" value="1"/>
</dbReference>
<keyword evidence="6" id="KW-0001">2Fe-2S</keyword>
<keyword evidence="11" id="KW-0411">Iron-sulfur</keyword>
<comment type="cofactor">
    <cofactor evidence="12">
        <name>[2Fe-2S] cluster</name>
        <dbReference type="ChEBI" id="CHEBI:190135"/>
    </cofactor>
</comment>
<evidence type="ECO:0000256" key="9">
    <source>
        <dbReference type="ARBA" id="ARBA00023002"/>
    </source>
</evidence>
<evidence type="ECO:0000256" key="5">
    <source>
        <dbReference type="ARBA" id="ARBA00022630"/>
    </source>
</evidence>
<keyword evidence="10" id="KW-0408">Iron</keyword>
<dbReference type="PROSITE" id="PS51387">
    <property type="entry name" value="FAD_PCMH"/>
    <property type="match status" value="1"/>
</dbReference>
<dbReference type="GO" id="GO:0005506">
    <property type="term" value="F:iron ion binding"/>
    <property type="evidence" value="ECO:0007669"/>
    <property type="project" value="InterPro"/>
</dbReference>
<evidence type="ECO:0000256" key="12">
    <source>
        <dbReference type="ARBA" id="ARBA00034078"/>
    </source>
</evidence>
<dbReference type="PANTHER" id="PTHR45444:SF3">
    <property type="entry name" value="XANTHINE DEHYDROGENASE"/>
    <property type="match status" value="1"/>
</dbReference>
<dbReference type="SUPFAM" id="SSF56176">
    <property type="entry name" value="FAD-binding/transporter-associated domain-like"/>
    <property type="match status" value="1"/>
</dbReference>
<dbReference type="GO" id="GO:0016491">
    <property type="term" value="F:oxidoreductase activity"/>
    <property type="evidence" value="ECO:0007669"/>
    <property type="project" value="UniProtKB-KW"/>
</dbReference>
<keyword evidence="4" id="KW-0500">Molybdenum</keyword>
<dbReference type="Gene3D" id="3.30.390.50">
    <property type="entry name" value="CO dehydrogenase flavoprotein, C-terminal domain"/>
    <property type="match status" value="1"/>
</dbReference>
<gene>
    <name evidence="14" type="ORF">BSL78_04325</name>
</gene>
<keyword evidence="9" id="KW-0560">Oxidoreductase</keyword>